<evidence type="ECO:0000313" key="1">
    <source>
        <dbReference type="EMBL" id="KXZ47917.1"/>
    </source>
</evidence>
<protein>
    <submittedName>
        <fullName evidence="1">Uncharacterized protein</fullName>
    </submittedName>
</protein>
<dbReference type="OrthoDB" id="2684236at2759"/>
<dbReference type="EMBL" id="LSYV01000033">
    <property type="protein sequence ID" value="KXZ47917.1"/>
    <property type="molecule type" value="Genomic_DNA"/>
</dbReference>
<dbReference type="PANTHER" id="PTHR34365:SF7">
    <property type="entry name" value="GLYCINE-RICH DOMAIN-CONTAINING PROTEIN 1"/>
    <property type="match status" value="1"/>
</dbReference>
<gene>
    <name evidence="1" type="ORF">GPECTOR_32g530</name>
</gene>
<accession>A0A150GDJ3</accession>
<evidence type="ECO:0000313" key="2">
    <source>
        <dbReference type="Proteomes" id="UP000075714"/>
    </source>
</evidence>
<sequence length="544" mass="57299">MTTLIDANLVAAEPVGHVASMLRLLHAADCFPRGGLYTGYYALAACVRYERVWTKMMTKAGALHTPPLDVAFAWFVHRQVDPRAYRICTTALGCELRTWLRPHFLDGAFLEQAKKRYGRFLALHAAHPSVPLVPAADIALLWHTHLGLSGEYEAACGKLFGAKSEGGWAEPSAWRPDYLSMGPEQMAEAYGNTANLYVEAHGEPYDDADTAWLPPDVAYPLAMAGSPLGSLLWVFDTNPQREGQEAAITAAATAAGLAFPPAEAPVARSGAHSLFAAWLAARRADQYFGAQACCRCIGAGASAYDATLKHVCAALVSVSYFLEAPAEDTHPYFGCIQVRPGSWRPAVDQAAKPGFSLTHPHSSLAGPNASYLDGLEILLRSQASAPPQVAVGKGGKAPIPSLDNPLWHILSRPGFTDRMKAHLYLAWDMASEKDVGKMARVTRTTMAAVTAAVAEASTSWVPKVAAEVAWAEAVAGAEAAGTEVEVGEAAVAGTEVEAGEAATVEAVAATAAVVAAVVAAAAVEVVVEAIKGESDVVARSKGCL</sequence>
<reference evidence="2" key="1">
    <citation type="journal article" date="2016" name="Nat. Commun.">
        <title>The Gonium pectorale genome demonstrates co-option of cell cycle regulation during the evolution of multicellularity.</title>
        <authorList>
            <person name="Hanschen E.R."/>
            <person name="Marriage T.N."/>
            <person name="Ferris P.J."/>
            <person name="Hamaji T."/>
            <person name="Toyoda A."/>
            <person name="Fujiyama A."/>
            <person name="Neme R."/>
            <person name="Noguchi H."/>
            <person name="Minakuchi Y."/>
            <person name="Suzuki M."/>
            <person name="Kawai-Toyooka H."/>
            <person name="Smith D.R."/>
            <person name="Sparks H."/>
            <person name="Anderson J."/>
            <person name="Bakaric R."/>
            <person name="Luria V."/>
            <person name="Karger A."/>
            <person name="Kirschner M.W."/>
            <person name="Durand P.M."/>
            <person name="Michod R.E."/>
            <person name="Nozaki H."/>
            <person name="Olson B.J."/>
        </authorList>
    </citation>
    <scope>NUCLEOTIDE SEQUENCE [LARGE SCALE GENOMIC DNA]</scope>
    <source>
        <strain evidence="2">NIES-2863</strain>
    </source>
</reference>
<dbReference type="STRING" id="33097.A0A150GDJ3"/>
<organism evidence="1 2">
    <name type="scientific">Gonium pectorale</name>
    <name type="common">Green alga</name>
    <dbReference type="NCBI Taxonomy" id="33097"/>
    <lineage>
        <taxon>Eukaryota</taxon>
        <taxon>Viridiplantae</taxon>
        <taxon>Chlorophyta</taxon>
        <taxon>core chlorophytes</taxon>
        <taxon>Chlorophyceae</taxon>
        <taxon>CS clade</taxon>
        <taxon>Chlamydomonadales</taxon>
        <taxon>Volvocaceae</taxon>
        <taxon>Gonium</taxon>
    </lineage>
</organism>
<dbReference type="Pfam" id="PF07173">
    <property type="entry name" value="GRDP-like"/>
    <property type="match status" value="1"/>
</dbReference>
<dbReference type="InterPro" id="IPR009836">
    <property type="entry name" value="GRDP-like"/>
</dbReference>
<keyword evidence="2" id="KW-1185">Reference proteome</keyword>
<dbReference type="PANTHER" id="PTHR34365">
    <property type="entry name" value="ENOLASE (DUF1399)"/>
    <property type="match status" value="1"/>
</dbReference>
<name>A0A150GDJ3_GONPE</name>
<dbReference type="Proteomes" id="UP000075714">
    <property type="component" value="Unassembled WGS sequence"/>
</dbReference>
<dbReference type="AlphaFoldDB" id="A0A150GDJ3"/>
<comment type="caution">
    <text evidence="1">The sequence shown here is derived from an EMBL/GenBank/DDBJ whole genome shotgun (WGS) entry which is preliminary data.</text>
</comment>
<proteinExistence type="predicted"/>